<protein>
    <submittedName>
        <fullName evidence="1">Uncharacterized protein</fullName>
    </submittedName>
</protein>
<comment type="caution">
    <text evidence="1">The sequence shown here is derived from an EMBL/GenBank/DDBJ whole genome shotgun (WGS) entry which is preliminary data.</text>
</comment>
<dbReference type="RefSeq" id="WP_203860324.1">
    <property type="nucleotide sequence ID" value="NZ_BAAAZQ010000031.1"/>
</dbReference>
<organism evidence="1 2">
    <name type="scientific">Plantactinospora mayteni</name>
    <dbReference type="NCBI Taxonomy" id="566021"/>
    <lineage>
        <taxon>Bacteria</taxon>
        <taxon>Bacillati</taxon>
        <taxon>Actinomycetota</taxon>
        <taxon>Actinomycetes</taxon>
        <taxon>Micromonosporales</taxon>
        <taxon>Micromonosporaceae</taxon>
        <taxon>Plantactinospora</taxon>
    </lineage>
</organism>
<accession>A0ABQ4EW66</accession>
<reference evidence="1 2" key="1">
    <citation type="submission" date="2021-01" db="EMBL/GenBank/DDBJ databases">
        <title>Whole genome shotgun sequence of Plantactinospora mayteni NBRC 109088.</title>
        <authorList>
            <person name="Komaki H."/>
            <person name="Tamura T."/>
        </authorList>
    </citation>
    <scope>NUCLEOTIDE SEQUENCE [LARGE SCALE GENOMIC DNA]</scope>
    <source>
        <strain evidence="1 2">NBRC 109088</strain>
    </source>
</reference>
<evidence type="ECO:0000313" key="1">
    <source>
        <dbReference type="EMBL" id="GIG98905.1"/>
    </source>
</evidence>
<name>A0ABQ4EW66_9ACTN</name>
<dbReference type="EMBL" id="BONX01000038">
    <property type="protein sequence ID" value="GIG98905.1"/>
    <property type="molecule type" value="Genomic_DNA"/>
</dbReference>
<dbReference type="Proteomes" id="UP000621500">
    <property type="component" value="Unassembled WGS sequence"/>
</dbReference>
<proteinExistence type="predicted"/>
<evidence type="ECO:0000313" key="2">
    <source>
        <dbReference type="Proteomes" id="UP000621500"/>
    </source>
</evidence>
<sequence length="406" mass="44878">MVVAEQAGLWQGSGRATDGVIAVGGPRGDRWVECQTFLVATGLRRTYQGLAERLAQLGIESDTRAVAGLVEIRQWADLDEERDAGELMRAFGPLGIGVRVPGKVDNPAEGYRMLLERAVACSGGSVVIDDIELVEDEDGEQSLHFRRDGQSYWWALEHRSPRCLDLEAIREGLDDLTPGGTDPRGFYQVDGEDDGGTDCYVLLTPEQAEALREEFGLPVARRGSSGPPAGAPAAEPDTLGWYMEDDRRYLDPPARRSLDEWLGVMDVVLERWRNRHLPDDFPFDFSLDSLAALERLMLDRFDSPEAVRAAAGDEFVDGAVRYLGETAVRAWPCRWGHQYSDSGSGSVVSIPVIRSNTPDGFLEAVAPLDVLRFLARDRAHGTLAYEMGIVEDALDRYRKALRARAR</sequence>
<gene>
    <name evidence="1" type="ORF">Pma05_54780</name>
</gene>
<keyword evidence="2" id="KW-1185">Reference proteome</keyword>